<evidence type="ECO:0000313" key="15">
    <source>
        <dbReference type="EMBL" id="ACI17677.1"/>
    </source>
</evidence>
<dbReference type="HOGENOM" id="CLU_086979_0_0_9"/>
<comment type="subcellular location">
    <subcellularLocation>
        <location evidence="2">Cell membrane</location>
        <topology evidence="2">Multi-pass membrane protein</topology>
    </subcellularLocation>
</comment>
<dbReference type="AlphaFoldDB" id="B5Y9G7"/>
<dbReference type="Pfam" id="PF02163">
    <property type="entry name" value="Peptidase_M50"/>
    <property type="match status" value="1"/>
</dbReference>
<dbReference type="GO" id="GO:0046872">
    <property type="term" value="F:metal ion binding"/>
    <property type="evidence" value="ECO:0007669"/>
    <property type="project" value="UniProtKB-KW"/>
</dbReference>
<evidence type="ECO:0000256" key="6">
    <source>
        <dbReference type="ARBA" id="ARBA00022692"/>
    </source>
</evidence>
<evidence type="ECO:0000256" key="9">
    <source>
        <dbReference type="ARBA" id="ARBA00022833"/>
    </source>
</evidence>
<dbReference type="InterPro" id="IPR008915">
    <property type="entry name" value="Peptidase_M50"/>
</dbReference>
<dbReference type="RefSeq" id="WP_012544329.1">
    <property type="nucleotide sequence ID" value="NC_011295.1"/>
</dbReference>
<evidence type="ECO:0000259" key="14">
    <source>
        <dbReference type="Pfam" id="PF02163"/>
    </source>
</evidence>
<evidence type="ECO:0000256" key="11">
    <source>
        <dbReference type="ARBA" id="ARBA00023049"/>
    </source>
</evidence>
<evidence type="ECO:0000256" key="2">
    <source>
        <dbReference type="ARBA" id="ARBA00004651"/>
    </source>
</evidence>
<keyword evidence="9" id="KW-0862">Zinc</keyword>
<keyword evidence="5" id="KW-0645">Protease</keyword>
<keyword evidence="12 13" id="KW-0472">Membrane</keyword>
<keyword evidence="8" id="KW-0378">Hydrolase</keyword>
<dbReference type="GO" id="GO:0006508">
    <property type="term" value="P:proteolysis"/>
    <property type="evidence" value="ECO:0007669"/>
    <property type="project" value="UniProtKB-KW"/>
</dbReference>
<evidence type="ECO:0000256" key="7">
    <source>
        <dbReference type="ARBA" id="ARBA00022723"/>
    </source>
</evidence>
<dbReference type="STRING" id="309798.COPRO5265_1104"/>
<dbReference type="KEGG" id="cpo:COPRO5265_1104"/>
<evidence type="ECO:0000256" key="13">
    <source>
        <dbReference type="SAM" id="Phobius"/>
    </source>
</evidence>
<feature type="transmembrane region" description="Helical" evidence="13">
    <location>
        <begin position="47"/>
        <end position="67"/>
    </location>
</feature>
<dbReference type="eggNOG" id="COG1994">
    <property type="taxonomic scope" value="Bacteria"/>
</dbReference>
<evidence type="ECO:0000256" key="12">
    <source>
        <dbReference type="ARBA" id="ARBA00023136"/>
    </source>
</evidence>
<feature type="transmembrane region" description="Helical" evidence="13">
    <location>
        <begin position="88"/>
        <end position="110"/>
    </location>
</feature>
<dbReference type="PANTHER" id="PTHR35864:SF1">
    <property type="entry name" value="ZINC METALLOPROTEASE YWHC-RELATED"/>
    <property type="match status" value="1"/>
</dbReference>
<evidence type="ECO:0000256" key="8">
    <source>
        <dbReference type="ARBA" id="ARBA00022801"/>
    </source>
</evidence>
<keyword evidence="6 13" id="KW-0812">Transmembrane</keyword>
<keyword evidence="10 13" id="KW-1133">Transmembrane helix</keyword>
<dbReference type="EMBL" id="CP001145">
    <property type="protein sequence ID" value="ACI17677.1"/>
    <property type="molecule type" value="Genomic_DNA"/>
</dbReference>
<feature type="transmembrane region" description="Helical" evidence="13">
    <location>
        <begin position="7"/>
        <end position="27"/>
    </location>
</feature>
<dbReference type="GO" id="GO:0005886">
    <property type="term" value="C:plasma membrane"/>
    <property type="evidence" value="ECO:0007669"/>
    <property type="project" value="UniProtKB-SubCell"/>
</dbReference>
<comment type="similarity">
    <text evidence="3">Belongs to the peptidase M50B family.</text>
</comment>
<keyword evidence="11" id="KW-0482">Metalloprotease</keyword>
<name>B5Y9G7_COPPD</name>
<comment type="cofactor">
    <cofactor evidence="1">
        <name>Zn(2+)</name>
        <dbReference type="ChEBI" id="CHEBI:29105"/>
    </cofactor>
</comment>
<dbReference type="InterPro" id="IPR052348">
    <property type="entry name" value="Metallopeptidase_M50B"/>
</dbReference>
<evidence type="ECO:0000256" key="1">
    <source>
        <dbReference type="ARBA" id="ARBA00001947"/>
    </source>
</evidence>
<evidence type="ECO:0000256" key="3">
    <source>
        <dbReference type="ARBA" id="ARBA00007931"/>
    </source>
</evidence>
<keyword evidence="16" id="KW-1185">Reference proteome</keyword>
<keyword evidence="7" id="KW-0479">Metal-binding</keyword>
<sequence>MNLLNQILFFVLFMYCVILHEVAHGYAARISGDDTAYLSGRLTLDPLAHIDLMGTVVLPLLLYIMGSPVLFGWAKPVPINLYKLDSKGLFLVSVAGVFTNFVLSLLLLVLYKFIPWSVLLQLSLVNFWLMAFNLIPLPPLDGSKILLSFFSFETRARAMAFDRYGFFIVFLLLALNFFNGYFNLVYRAFISIANLIL</sequence>
<reference evidence="16" key="1">
    <citation type="submission" date="2008-08" db="EMBL/GenBank/DDBJ databases">
        <title>The complete genome sequence of Coprothermobacter proteolyticus strain ATCC 5245 / DSM 5265 / BT.</title>
        <authorList>
            <person name="Dodson R.J."/>
            <person name="Durkin A.S."/>
            <person name="Wu M."/>
            <person name="Eisen J."/>
            <person name="Sutton G."/>
        </authorList>
    </citation>
    <scope>NUCLEOTIDE SEQUENCE [LARGE SCALE GENOMIC DNA]</scope>
    <source>
        <strain evidence="16">ATCC 35245 / DSM 5265 / OCM 4 / BT</strain>
    </source>
</reference>
<dbReference type="Proteomes" id="UP000001732">
    <property type="component" value="Chromosome"/>
</dbReference>
<evidence type="ECO:0000256" key="4">
    <source>
        <dbReference type="ARBA" id="ARBA00022475"/>
    </source>
</evidence>
<gene>
    <name evidence="15" type="ordered locus">COPRO5265_1104</name>
</gene>
<dbReference type="InterPro" id="IPR044537">
    <property type="entry name" value="Rip2-like"/>
</dbReference>
<dbReference type="OrthoDB" id="9800627at2"/>
<organism evidence="15 16">
    <name type="scientific">Coprothermobacter proteolyticus (strain ATCC 35245 / DSM 5265 / OCM 4 / BT)</name>
    <dbReference type="NCBI Taxonomy" id="309798"/>
    <lineage>
        <taxon>Bacteria</taxon>
        <taxon>Pseudomonadati</taxon>
        <taxon>Coprothermobacterota</taxon>
        <taxon>Coprothermobacteria</taxon>
        <taxon>Coprothermobacterales</taxon>
        <taxon>Coprothermobacteraceae</taxon>
        <taxon>Coprothermobacter</taxon>
    </lineage>
</organism>
<feature type="domain" description="Peptidase M50" evidence="14">
    <location>
        <begin position="117"/>
        <end position="172"/>
    </location>
</feature>
<dbReference type="CDD" id="cd06158">
    <property type="entry name" value="S2P-M50_like_1"/>
    <property type="match status" value="1"/>
</dbReference>
<evidence type="ECO:0000256" key="10">
    <source>
        <dbReference type="ARBA" id="ARBA00022989"/>
    </source>
</evidence>
<evidence type="ECO:0000313" key="16">
    <source>
        <dbReference type="Proteomes" id="UP000001732"/>
    </source>
</evidence>
<accession>B5Y9G7</accession>
<reference evidence="15 16" key="2">
    <citation type="journal article" date="2014" name="Genome Announc.">
        <title>Complete Genome Sequence of Coprothermobacter proteolyticus DSM 5265.</title>
        <authorList>
            <person name="Alexiev A."/>
            <person name="Coil D.A."/>
            <person name="Badger J.H."/>
            <person name="Enticknap J."/>
            <person name="Ward N."/>
            <person name="Robb F.T."/>
            <person name="Eisen J.A."/>
        </authorList>
    </citation>
    <scope>NUCLEOTIDE SEQUENCE [LARGE SCALE GENOMIC DNA]</scope>
    <source>
        <strain evidence="16">ATCC 35245 / DSM 5265 / OCM 4 / BT</strain>
    </source>
</reference>
<evidence type="ECO:0000256" key="5">
    <source>
        <dbReference type="ARBA" id="ARBA00022670"/>
    </source>
</evidence>
<dbReference type="PANTHER" id="PTHR35864">
    <property type="entry name" value="ZINC METALLOPROTEASE MJ0611-RELATED"/>
    <property type="match status" value="1"/>
</dbReference>
<keyword evidence="4" id="KW-1003">Cell membrane</keyword>
<feature type="transmembrane region" description="Helical" evidence="13">
    <location>
        <begin position="116"/>
        <end position="135"/>
    </location>
</feature>
<protein>
    <submittedName>
        <fullName evidence="15">Membrane protein</fullName>
    </submittedName>
</protein>
<proteinExistence type="inferred from homology"/>
<feature type="transmembrane region" description="Helical" evidence="13">
    <location>
        <begin position="164"/>
        <end position="182"/>
    </location>
</feature>
<dbReference type="GO" id="GO:0008237">
    <property type="term" value="F:metallopeptidase activity"/>
    <property type="evidence" value="ECO:0007669"/>
    <property type="project" value="UniProtKB-KW"/>
</dbReference>